<name>A0A9D6V091_9BACT</name>
<proteinExistence type="inferred from homology"/>
<dbReference type="AlphaFoldDB" id="A0A9D6V091"/>
<dbReference type="Proteomes" id="UP000807825">
    <property type="component" value="Unassembled WGS sequence"/>
</dbReference>
<feature type="active site" description="Charge relay system" evidence="2">
    <location>
        <position position="296"/>
    </location>
</feature>
<dbReference type="Gene3D" id="2.120.10.30">
    <property type="entry name" value="TolB, C-terminal domain"/>
    <property type="match status" value="1"/>
</dbReference>
<dbReference type="EMBL" id="JACRDE010000231">
    <property type="protein sequence ID" value="MBI5249533.1"/>
    <property type="molecule type" value="Genomic_DNA"/>
</dbReference>
<evidence type="ECO:0000313" key="4">
    <source>
        <dbReference type="EMBL" id="MBI5249533.1"/>
    </source>
</evidence>
<evidence type="ECO:0000259" key="3">
    <source>
        <dbReference type="Pfam" id="PF00561"/>
    </source>
</evidence>
<feature type="active site" description="Charge relay system" evidence="2">
    <location>
        <position position="267"/>
    </location>
</feature>
<dbReference type="InterPro" id="IPR011042">
    <property type="entry name" value="6-blade_b-propeller_TolB-like"/>
</dbReference>
<dbReference type="Pfam" id="PF00561">
    <property type="entry name" value="Abhydrolase_1"/>
    <property type="match status" value="1"/>
</dbReference>
<evidence type="ECO:0000256" key="2">
    <source>
        <dbReference type="PIRSR" id="PIRSR005211-1"/>
    </source>
</evidence>
<dbReference type="InterPro" id="IPR012020">
    <property type="entry name" value="ABHD4"/>
</dbReference>
<feature type="active site" description="Charge relay system" evidence="2">
    <location>
        <position position="140"/>
    </location>
</feature>
<gene>
    <name evidence="4" type="ORF">HY912_08565</name>
</gene>
<dbReference type="InterPro" id="IPR050960">
    <property type="entry name" value="AB_hydrolase_4_sf"/>
</dbReference>
<dbReference type="SUPFAM" id="SSF53474">
    <property type="entry name" value="alpha/beta-Hydrolases"/>
    <property type="match status" value="1"/>
</dbReference>
<dbReference type="PANTHER" id="PTHR10794">
    <property type="entry name" value="ABHYDROLASE DOMAIN-CONTAINING PROTEIN"/>
    <property type="match status" value="1"/>
</dbReference>
<keyword evidence="4" id="KW-0378">Hydrolase</keyword>
<sequence>MPVIAESKYRAPLFFSNPHAQTVFPTLFRKVRGVTYKRERVDTPDKDFLDVDISTVGSTRAAIVLHGLEGDSTRCYMLGMVKALNNNGWDAIAVNLRGCSGEPNRTLRLYHSGDTGDLDTVVSYIHSQKDYSDLALIGFSLGGNVVLKYVGERADTVKSAITAAAAFSVPCDLAAGATKIGSFMNIPYMKRFLTMLREKIRTKMGLFPELINDNDYDQIRDFADFDNRYTAPLHGFANAEDYWKKSSSKQFLARISIPTLLVSAADDPFLTPECYPFKEARDNPSLFLEVPKHGGHVGFMAFDSDREGTKGIWIMRLNGTNQIRITPNGIKAMNPRWSPFLK</sequence>
<evidence type="ECO:0000313" key="5">
    <source>
        <dbReference type="Proteomes" id="UP000807825"/>
    </source>
</evidence>
<dbReference type="GO" id="GO:0047372">
    <property type="term" value="F:monoacylglycerol lipase activity"/>
    <property type="evidence" value="ECO:0007669"/>
    <property type="project" value="TreeGrafter"/>
</dbReference>
<evidence type="ECO:0000256" key="1">
    <source>
        <dbReference type="ARBA" id="ARBA00010884"/>
    </source>
</evidence>
<dbReference type="InterPro" id="IPR000073">
    <property type="entry name" value="AB_hydrolase_1"/>
</dbReference>
<dbReference type="Gene3D" id="3.40.50.1820">
    <property type="entry name" value="alpha/beta hydrolase"/>
    <property type="match status" value="1"/>
</dbReference>
<comment type="similarity">
    <text evidence="1">Belongs to the AB hydrolase superfamily. AB hydrolase 4 family.</text>
</comment>
<dbReference type="GO" id="GO:0034338">
    <property type="term" value="F:short-chain carboxylesterase activity"/>
    <property type="evidence" value="ECO:0007669"/>
    <property type="project" value="TreeGrafter"/>
</dbReference>
<protein>
    <submittedName>
        <fullName evidence="4">Alpha/beta fold hydrolase</fullName>
    </submittedName>
</protein>
<comment type="caution">
    <text evidence="4">The sequence shown here is derived from an EMBL/GenBank/DDBJ whole genome shotgun (WGS) entry which is preliminary data.</text>
</comment>
<dbReference type="PANTHER" id="PTHR10794:SF94">
    <property type="entry name" value="ESTERASE YHET-RELATED"/>
    <property type="match status" value="1"/>
</dbReference>
<reference evidence="4" key="1">
    <citation type="submission" date="2020-07" db="EMBL/GenBank/DDBJ databases">
        <title>Huge and variable diversity of episymbiotic CPR bacteria and DPANN archaea in groundwater ecosystems.</title>
        <authorList>
            <person name="He C.Y."/>
            <person name="Keren R."/>
            <person name="Whittaker M."/>
            <person name="Farag I.F."/>
            <person name="Doudna J."/>
            <person name="Cate J.H.D."/>
            <person name="Banfield J.F."/>
        </authorList>
    </citation>
    <scope>NUCLEOTIDE SEQUENCE</scope>
    <source>
        <strain evidence="4">NC_groundwater_1664_Pr3_B-0.1um_52_9</strain>
    </source>
</reference>
<dbReference type="InterPro" id="IPR029058">
    <property type="entry name" value="AB_hydrolase_fold"/>
</dbReference>
<organism evidence="4 5">
    <name type="scientific">Desulfomonile tiedjei</name>
    <dbReference type="NCBI Taxonomy" id="2358"/>
    <lineage>
        <taxon>Bacteria</taxon>
        <taxon>Pseudomonadati</taxon>
        <taxon>Thermodesulfobacteriota</taxon>
        <taxon>Desulfomonilia</taxon>
        <taxon>Desulfomonilales</taxon>
        <taxon>Desulfomonilaceae</taxon>
        <taxon>Desulfomonile</taxon>
    </lineage>
</organism>
<dbReference type="PIRSF" id="PIRSF005211">
    <property type="entry name" value="Ab_hydro_YheT"/>
    <property type="match status" value="1"/>
</dbReference>
<feature type="domain" description="AB hydrolase-1" evidence="3">
    <location>
        <begin position="63"/>
        <end position="300"/>
    </location>
</feature>
<accession>A0A9D6V091</accession>